<dbReference type="GeneID" id="42307590"/>
<dbReference type="GO" id="GO:0006313">
    <property type="term" value="P:DNA transposition"/>
    <property type="evidence" value="ECO:0007669"/>
    <property type="project" value="InterPro"/>
</dbReference>
<evidence type="ECO:0000313" key="2">
    <source>
        <dbReference type="EMBL" id="SDK36801.1"/>
    </source>
</evidence>
<name>A0A1G9BBE8_ANEMI</name>
<evidence type="ECO:0000259" key="1">
    <source>
        <dbReference type="Pfam" id="PF01548"/>
    </source>
</evidence>
<dbReference type="Pfam" id="PF01548">
    <property type="entry name" value="DEDD_Tnp_IS110"/>
    <property type="match status" value="1"/>
</dbReference>
<accession>A0A1G9BBE8</accession>
<evidence type="ECO:0000313" key="3">
    <source>
        <dbReference type="Proteomes" id="UP000182836"/>
    </source>
</evidence>
<dbReference type="GO" id="GO:0004803">
    <property type="term" value="F:transposase activity"/>
    <property type="evidence" value="ECO:0007669"/>
    <property type="project" value="InterPro"/>
</dbReference>
<gene>
    <name evidence="2" type="ORF">SAMN04487909_1517</name>
</gene>
<reference evidence="2 3" key="1">
    <citation type="submission" date="2016-10" db="EMBL/GenBank/DDBJ databases">
        <authorList>
            <person name="de Groot N.N."/>
        </authorList>
    </citation>
    <scope>NUCLEOTIDE SEQUENCE [LARGE SCALE GENOMIC DNA]</scope>
    <source>
        <strain evidence="2 3">DSM 2895</strain>
    </source>
</reference>
<protein>
    <submittedName>
        <fullName evidence="2">Transposase</fullName>
    </submittedName>
</protein>
<dbReference type="OrthoDB" id="9790935at2"/>
<proteinExistence type="predicted"/>
<dbReference type="InterPro" id="IPR002525">
    <property type="entry name" value="Transp_IS110-like_N"/>
</dbReference>
<organism evidence="2 3">
    <name type="scientific">Aneurinibacillus migulanus</name>
    <name type="common">Bacillus migulanus</name>
    <dbReference type="NCBI Taxonomy" id="47500"/>
    <lineage>
        <taxon>Bacteria</taxon>
        <taxon>Bacillati</taxon>
        <taxon>Bacillota</taxon>
        <taxon>Bacilli</taxon>
        <taxon>Bacillales</taxon>
        <taxon>Paenibacillaceae</taxon>
        <taxon>Aneurinibacillus group</taxon>
        <taxon>Aneurinibacillus</taxon>
    </lineage>
</organism>
<sequence length="96" mass="11253">MDPVVGLDVTKGESQGQAFVDKGQPYGKSFQFRHTAEGLEEFLSLLKEIEEHTDRRPVVVLETTEHYHAPVVHYLEELEPYKRRSMKWLNLRNLTR</sequence>
<dbReference type="GO" id="GO:0003677">
    <property type="term" value="F:DNA binding"/>
    <property type="evidence" value="ECO:0007669"/>
    <property type="project" value="InterPro"/>
</dbReference>
<dbReference type="EMBL" id="FNED01000051">
    <property type="protein sequence ID" value="SDK36801.1"/>
    <property type="molecule type" value="Genomic_DNA"/>
</dbReference>
<feature type="domain" description="Transposase IS110-like N-terminal" evidence="1">
    <location>
        <begin position="5"/>
        <end position="77"/>
    </location>
</feature>
<dbReference type="RefSeq" id="WP_052811973.1">
    <property type="nucleotide sequence ID" value="NZ_BJOA01000251.1"/>
</dbReference>
<dbReference type="AlphaFoldDB" id="A0A1G9BBE8"/>
<dbReference type="Proteomes" id="UP000182836">
    <property type="component" value="Unassembled WGS sequence"/>
</dbReference>